<feature type="domain" description="Caspase family p20" evidence="7">
    <location>
        <begin position="140"/>
        <end position="266"/>
    </location>
</feature>
<dbReference type="PANTHER" id="PTHR47901">
    <property type="entry name" value="CASPASE RECRUITMENT DOMAIN-CONTAINING PROTEIN 18"/>
    <property type="match status" value="1"/>
</dbReference>
<evidence type="ECO:0000259" key="8">
    <source>
        <dbReference type="PROSITE" id="PS50209"/>
    </source>
</evidence>
<feature type="active site" evidence="2">
    <location>
        <position position="262"/>
    </location>
</feature>
<dbReference type="Gene3D" id="1.10.533.10">
    <property type="entry name" value="Death Domain, Fas"/>
    <property type="match status" value="1"/>
</dbReference>
<comment type="caution">
    <text evidence="9">The sequence shown here is derived from an EMBL/GenBank/DDBJ whole genome shotgun (WGS) entry which is preliminary data.</text>
</comment>
<dbReference type="PRINTS" id="PR00376">
    <property type="entry name" value="IL1BCENZYME"/>
</dbReference>
<protein>
    <submittedName>
        <fullName evidence="9">Subfamily C14A unassigned peptidase (C14 family)</fullName>
    </submittedName>
</protein>
<dbReference type="PROSITE" id="PS50207">
    <property type="entry name" value="CASPASE_P10"/>
    <property type="match status" value="1"/>
</dbReference>
<dbReference type="SMART" id="SM00115">
    <property type="entry name" value="CASc"/>
    <property type="match status" value="1"/>
</dbReference>
<sequence>MDKRDRETLRTARPFLVKNLSRLEELLDALEGEHIISEDERYRILAQTTPADRIRTFLDILVRCGSLAYQNFLIALEQTKQTSILEGLNVSGAKVLSCATADAAPSTSLNNSLVPKSETTTESKPVKNVPFEPYQVTSEPRGFVHIINIEKYEPAAGVSDRRGSSEDVLKLYSLFREFSYNVSVVHNLNGTQLERSVRDFACKKEHADTHAAALFLLAHGSEHHIIASDGVLVSVDTLVSCFTNPNCPRLAGKPKLLVFQACRGEVRAQAVRIRKDLMDSAPIDHSLDPSSWLSLPYMSDCVIVYTTLPGFVSWRSETDGSWYISHFVDVFRTHGRQCHVMDLLAEVNHRLVDESTKMNVQQISQPVNTLRRPFYLSTTE</sequence>
<name>A0A4E0R6R7_FASHE</name>
<feature type="coiled-coil region" evidence="4">
    <location>
        <begin position="13"/>
        <end position="40"/>
    </location>
</feature>
<dbReference type="InterPro" id="IPR029030">
    <property type="entry name" value="Caspase-like_dom_sf"/>
</dbReference>
<evidence type="ECO:0000256" key="4">
    <source>
        <dbReference type="SAM" id="Coils"/>
    </source>
</evidence>
<dbReference type="Pfam" id="PF00619">
    <property type="entry name" value="CARD"/>
    <property type="match status" value="1"/>
</dbReference>
<evidence type="ECO:0000256" key="5">
    <source>
        <dbReference type="SAM" id="MobiDB-lite"/>
    </source>
</evidence>
<dbReference type="Gene3D" id="3.40.50.1460">
    <property type="match status" value="1"/>
</dbReference>
<dbReference type="PROSITE" id="PS50208">
    <property type="entry name" value="CASPASE_P20"/>
    <property type="match status" value="1"/>
</dbReference>
<organism evidence="9 10">
    <name type="scientific">Fasciola hepatica</name>
    <name type="common">Liver fluke</name>
    <dbReference type="NCBI Taxonomy" id="6192"/>
    <lineage>
        <taxon>Eukaryota</taxon>
        <taxon>Metazoa</taxon>
        <taxon>Spiralia</taxon>
        <taxon>Lophotrochozoa</taxon>
        <taxon>Platyhelminthes</taxon>
        <taxon>Trematoda</taxon>
        <taxon>Digenea</taxon>
        <taxon>Plagiorchiida</taxon>
        <taxon>Echinostomata</taxon>
        <taxon>Echinostomatoidea</taxon>
        <taxon>Fasciolidae</taxon>
        <taxon>Fasciola</taxon>
    </lineage>
</organism>
<dbReference type="InterPro" id="IPR011029">
    <property type="entry name" value="DEATH-like_dom_sf"/>
</dbReference>
<keyword evidence="4" id="KW-0175">Coiled coil</keyword>
<dbReference type="InterPro" id="IPR001309">
    <property type="entry name" value="Pept_C14_p20"/>
</dbReference>
<dbReference type="GO" id="GO:0072559">
    <property type="term" value="C:NLRP3 inflammasome complex"/>
    <property type="evidence" value="ECO:0007669"/>
    <property type="project" value="TreeGrafter"/>
</dbReference>
<dbReference type="PROSITE" id="PS01122">
    <property type="entry name" value="CASPASE_CYS"/>
    <property type="match status" value="1"/>
</dbReference>
<evidence type="ECO:0000259" key="6">
    <source>
        <dbReference type="PROSITE" id="PS50207"/>
    </source>
</evidence>
<feature type="domain" description="Caspase family p10" evidence="6">
    <location>
        <begin position="291"/>
        <end position="378"/>
    </location>
</feature>
<evidence type="ECO:0000313" key="10">
    <source>
        <dbReference type="Proteomes" id="UP000230066"/>
    </source>
</evidence>
<accession>A0A4E0R6R7</accession>
<evidence type="ECO:0000256" key="3">
    <source>
        <dbReference type="RuleBase" id="RU003971"/>
    </source>
</evidence>
<feature type="domain" description="CARD" evidence="8">
    <location>
        <begin position="1"/>
        <end position="81"/>
    </location>
</feature>
<dbReference type="InterPro" id="IPR002138">
    <property type="entry name" value="Pept_C14_p10"/>
</dbReference>
<dbReference type="CDD" id="cd01671">
    <property type="entry name" value="CARD"/>
    <property type="match status" value="1"/>
</dbReference>
<dbReference type="SUPFAM" id="SSF52129">
    <property type="entry name" value="Caspase-like"/>
    <property type="match status" value="1"/>
</dbReference>
<gene>
    <name evidence="9" type="ORF">D915_004825</name>
</gene>
<dbReference type="SUPFAM" id="SSF47986">
    <property type="entry name" value="DEATH domain"/>
    <property type="match status" value="1"/>
</dbReference>
<dbReference type="Proteomes" id="UP000230066">
    <property type="component" value="Unassembled WGS sequence"/>
</dbReference>
<dbReference type="GO" id="GO:0004197">
    <property type="term" value="F:cysteine-type endopeptidase activity"/>
    <property type="evidence" value="ECO:0007669"/>
    <property type="project" value="InterPro"/>
</dbReference>
<dbReference type="GO" id="GO:0006508">
    <property type="term" value="P:proteolysis"/>
    <property type="evidence" value="ECO:0007669"/>
    <property type="project" value="InterPro"/>
</dbReference>
<dbReference type="InterPro" id="IPR001315">
    <property type="entry name" value="CARD"/>
</dbReference>
<evidence type="ECO:0000259" key="7">
    <source>
        <dbReference type="PROSITE" id="PS50208"/>
    </source>
</evidence>
<dbReference type="GO" id="GO:0042981">
    <property type="term" value="P:regulation of apoptotic process"/>
    <property type="evidence" value="ECO:0007669"/>
    <property type="project" value="InterPro"/>
</dbReference>
<dbReference type="AlphaFoldDB" id="A0A4E0R6R7"/>
<evidence type="ECO:0000313" key="9">
    <source>
        <dbReference type="EMBL" id="THD24299.1"/>
    </source>
</evidence>
<dbReference type="PANTHER" id="PTHR47901:SF3">
    <property type="entry name" value="CASPASE-1"/>
    <property type="match status" value="1"/>
</dbReference>
<dbReference type="PIRSF" id="PIRSF038001">
    <property type="entry name" value="Caspase_ICE"/>
    <property type="match status" value="1"/>
</dbReference>
<dbReference type="CDD" id="cd00032">
    <property type="entry name" value="CASc"/>
    <property type="match status" value="1"/>
</dbReference>
<evidence type="ECO:0000256" key="1">
    <source>
        <dbReference type="ARBA" id="ARBA00010134"/>
    </source>
</evidence>
<dbReference type="GO" id="GO:0072557">
    <property type="term" value="C:IPAF inflammasome complex"/>
    <property type="evidence" value="ECO:0007669"/>
    <property type="project" value="TreeGrafter"/>
</dbReference>
<dbReference type="InterPro" id="IPR033139">
    <property type="entry name" value="Caspase_cys_AS"/>
</dbReference>
<dbReference type="GO" id="GO:0097169">
    <property type="term" value="C:AIM2 inflammasome complex"/>
    <property type="evidence" value="ECO:0007669"/>
    <property type="project" value="TreeGrafter"/>
</dbReference>
<dbReference type="InterPro" id="IPR002398">
    <property type="entry name" value="Pept_C14"/>
</dbReference>
<dbReference type="InterPro" id="IPR011600">
    <property type="entry name" value="Pept_C14_caspase"/>
</dbReference>
<reference evidence="9" key="1">
    <citation type="submission" date="2019-03" db="EMBL/GenBank/DDBJ databases">
        <title>Improved annotation for the trematode Fasciola hepatica.</title>
        <authorList>
            <person name="Choi Y.-J."/>
            <person name="Martin J."/>
            <person name="Mitreva M."/>
        </authorList>
    </citation>
    <scope>NUCLEOTIDE SEQUENCE [LARGE SCALE GENOMIC DNA]</scope>
</reference>
<dbReference type="EMBL" id="JXXN02001675">
    <property type="protein sequence ID" value="THD24299.1"/>
    <property type="molecule type" value="Genomic_DNA"/>
</dbReference>
<dbReference type="Pfam" id="PF00656">
    <property type="entry name" value="Peptidase_C14"/>
    <property type="match status" value="1"/>
</dbReference>
<feature type="compositionally biased region" description="Polar residues" evidence="5">
    <location>
        <begin position="105"/>
        <end position="118"/>
    </location>
</feature>
<comment type="similarity">
    <text evidence="1 3">Belongs to the peptidase C14A family.</text>
</comment>
<proteinExistence type="inferred from homology"/>
<feature type="region of interest" description="Disordered" evidence="5">
    <location>
        <begin position="105"/>
        <end position="126"/>
    </location>
</feature>
<dbReference type="InterPro" id="IPR015917">
    <property type="entry name" value="Pept_C14A"/>
</dbReference>
<feature type="active site" evidence="2">
    <location>
        <position position="219"/>
    </location>
</feature>
<evidence type="ECO:0000256" key="2">
    <source>
        <dbReference type="PIRSR" id="PIRSR038001-1"/>
    </source>
</evidence>
<dbReference type="SMART" id="SM00114">
    <property type="entry name" value="CARD"/>
    <property type="match status" value="1"/>
</dbReference>
<dbReference type="PROSITE" id="PS50209">
    <property type="entry name" value="CARD"/>
    <property type="match status" value="1"/>
</dbReference>
<keyword evidence="10" id="KW-1185">Reference proteome</keyword>